<keyword evidence="4" id="KW-1185">Reference proteome</keyword>
<protein>
    <submittedName>
        <fullName evidence="3">Uncharacterized protein</fullName>
    </submittedName>
</protein>
<keyword evidence="2" id="KW-0732">Signal</keyword>
<keyword evidence="1" id="KW-0812">Transmembrane</keyword>
<comment type="caution">
    <text evidence="3">The sequence shown here is derived from an EMBL/GenBank/DDBJ whole genome shotgun (WGS) entry which is preliminary data.</text>
</comment>
<evidence type="ECO:0000256" key="2">
    <source>
        <dbReference type="SAM" id="SignalP"/>
    </source>
</evidence>
<gene>
    <name evidence="3" type="ORF">MBEBAB_1321</name>
</gene>
<feature type="signal peptide" evidence="2">
    <location>
        <begin position="1"/>
        <end position="18"/>
    </location>
</feature>
<organism evidence="3 4">
    <name type="scientific">Brevundimonas abyssalis TAR-001</name>
    <dbReference type="NCBI Taxonomy" id="1391729"/>
    <lineage>
        <taxon>Bacteria</taxon>
        <taxon>Pseudomonadati</taxon>
        <taxon>Pseudomonadota</taxon>
        <taxon>Alphaproteobacteria</taxon>
        <taxon>Caulobacterales</taxon>
        <taxon>Caulobacteraceae</taxon>
        <taxon>Brevundimonas</taxon>
    </lineage>
</organism>
<dbReference type="RefSeq" id="WP_021697166.1">
    <property type="nucleotide sequence ID" value="NZ_BATC01000018.1"/>
</dbReference>
<feature type="transmembrane region" description="Helical" evidence="1">
    <location>
        <begin position="28"/>
        <end position="49"/>
    </location>
</feature>
<proteinExistence type="predicted"/>
<dbReference type="EMBL" id="BATC01000018">
    <property type="protein sequence ID" value="GAD59071.1"/>
    <property type="molecule type" value="Genomic_DNA"/>
</dbReference>
<evidence type="ECO:0000313" key="3">
    <source>
        <dbReference type="EMBL" id="GAD59071.1"/>
    </source>
</evidence>
<keyword evidence="1" id="KW-0472">Membrane</keyword>
<keyword evidence="1" id="KW-1133">Transmembrane helix</keyword>
<sequence length="76" mass="8275">MLLAFAILATATFAPAFAETTWNAAFAVTGVTLWSAIPVLGGVFAALQLRQWAARTLRQIERPEPEPIPRPPVQFP</sequence>
<feature type="chain" id="PRO_5034362238" evidence="2">
    <location>
        <begin position="19"/>
        <end position="76"/>
    </location>
</feature>
<name>A0A8E0NB06_9CAUL</name>
<dbReference type="Proteomes" id="UP000016569">
    <property type="component" value="Unassembled WGS sequence"/>
</dbReference>
<evidence type="ECO:0000256" key="1">
    <source>
        <dbReference type="SAM" id="Phobius"/>
    </source>
</evidence>
<evidence type="ECO:0000313" key="4">
    <source>
        <dbReference type="Proteomes" id="UP000016569"/>
    </source>
</evidence>
<reference evidence="4" key="1">
    <citation type="journal article" date="2013" name="Genome Announc.">
        <title>Draft Genome Sequence of the Dimorphic Prosthecate Bacterium Brevundimonas abyssalis TAR-001T.</title>
        <authorList>
            <person name="Tsubouchi T."/>
            <person name="Nishi S."/>
            <person name="Usui K."/>
            <person name="Shimane Y."/>
            <person name="Takaki Y."/>
            <person name="Maruyama T."/>
            <person name="Hatada Y."/>
        </authorList>
    </citation>
    <scope>NUCLEOTIDE SEQUENCE [LARGE SCALE GENOMIC DNA]</scope>
    <source>
        <strain evidence="4">TAR-001</strain>
    </source>
</reference>
<accession>A0A8E0NB06</accession>
<dbReference type="AlphaFoldDB" id="A0A8E0NB06"/>